<evidence type="ECO:0000313" key="1">
    <source>
        <dbReference type="EMBL" id="CEN33748.1"/>
    </source>
</evidence>
<dbReference type="InterPro" id="IPR038056">
    <property type="entry name" value="YjbR-like_sf"/>
</dbReference>
<name>A0A0B7H803_9FLAO</name>
<sequence length="117" mass="13625">MNIEEVRNFCLSLKGAEEKMPFDDKTLVFSVKGKMFCATDIETFEFLNLKCDPEEAITLREKYSEVTPGYYMNKKLWNSVKTTGKITDKQMKEWILNSYHLVVAGLPKKTQKELTEE</sequence>
<reference evidence="1 2" key="1">
    <citation type="submission" date="2015-01" db="EMBL/GenBank/DDBJ databases">
        <authorList>
            <person name="MANFREDI Pablo"/>
        </authorList>
    </citation>
    <scope>NUCLEOTIDE SEQUENCE [LARGE SCALE GENOMIC DNA]</scope>
    <source>
        <strain evidence="1 2">Cc12</strain>
    </source>
</reference>
<dbReference type="InterPro" id="IPR007351">
    <property type="entry name" value="YjbR"/>
</dbReference>
<accession>A0A0B7H803</accession>
<dbReference type="Pfam" id="PF04237">
    <property type="entry name" value="YjbR"/>
    <property type="match status" value="1"/>
</dbReference>
<dbReference type="Gene3D" id="3.90.1150.30">
    <property type="match status" value="1"/>
</dbReference>
<dbReference type="SUPFAM" id="SSF142906">
    <property type="entry name" value="YjbR-like"/>
    <property type="match status" value="1"/>
</dbReference>
<dbReference type="PANTHER" id="PTHR35145:SF1">
    <property type="entry name" value="CYTOPLASMIC PROTEIN"/>
    <property type="match status" value="1"/>
</dbReference>
<dbReference type="PANTHER" id="PTHR35145">
    <property type="entry name" value="CYTOPLASMIC PROTEIN-RELATED"/>
    <property type="match status" value="1"/>
</dbReference>
<organism evidence="1 2">
    <name type="scientific">Capnocytophaga canimorsus</name>
    <dbReference type="NCBI Taxonomy" id="28188"/>
    <lineage>
        <taxon>Bacteria</taxon>
        <taxon>Pseudomonadati</taxon>
        <taxon>Bacteroidota</taxon>
        <taxon>Flavobacteriia</taxon>
        <taxon>Flavobacteriales</taxon>
        <taxon>Flavobacteriaceae</taxon>
        <taxon>Capnocytophaga</taxon>
    </lineage>
</organism>
<dbReference type="RefSeq" id="WP_041999121.1">
    <property type="nucleotide sequence ID" value="NZ_BOQI01000017.1"/>
</dbReference>
<dbReference type="Proteomes" id="UP000044026">
    <property type="component" value="Unassembled WGS sequence"/>
</dbReference>
<dbReference type="GeneID" id="69581366"/>
<evidence type="ECO:0000313" key="2">
    <source>
        <dbReference type="Proteomes" id="UP000044026"/>
    </source>
</evidence>
<dbReference type="InterPro" id="IPR058532">
    <property type="entry name" value="YjbR/MT2646/Rv2570-like"/>
</dbReference>
<protein>
    <submittedName>
        <fullName evidence="1">Uncharacterized protein</fullName>
    </submittedName>
</protein>
<dbReference type="EMBL" id="CDOE01000041">
    <property type="protein sequence ID" value="CEN33748.1"/>
    <property type="molecule type" value="Genomic_DNA"/>
</dbReference>
<dbReference type="AlphaFoldDB" id="A0A0B7H803"/>
<gene>
    <name evidence="1" type="ORF">CCAN12_460017</name>
</gene>
<proteinExistence type="predicted"/>